<dbReference type="PANTHER" id="PTHR42781:SF4">
    <property type="entry name" value="SPERMIDINE_PUTRESCINE IMPORT ATP-BINDING PROTEIN POTA"/>
    <property type="match status" value="1"/>
</dbReference>
<evidence type="ECO:0000256" key="8">
    <source>
        <dbReference type="ARBA" id="ARBA00023136"/>
    </source>
</evidence>
<evidence type="ECO:0000256" key="4">
    <source>
        <dbReference type="ARBA" id="ARBA00022741"/>
    </source>
</evidence>
<feature type="domain" description="ABC transporter" evidence="9">
    <location>
        <begin position="2"/>
        <end position="236"/>
    </location>
</feature>
<dbReference type="GO" id="GO:0016020">
    <property type="term" value="C:membrane"/>
    <property type="evidence" value="ECO:0007669"/>
    <property type="project" value="InterPro"/>
</dbReference>
<keyword evidence="3" id="KW-0410">Iron transport</keyword>
<dbReference type="RefSeq" id="WP_100919779.1">
    <property type="nucleotide sequence ID" value="NZ_CP020370.1"/>
</dbReference>
<keyword evidence="2" id="KW-1003">Cell membrane</keyword>
<protein>
    <recommendedName>
        <fullName evidence="9">ABC transporter domain-containing protein</fullName>
    </recommendedName>
</protein>
<sequence>MIRVAAVTKRFGQVPAADGISLVLDRSETLVVLGPSGGGKSTLLRLIAGLEAPDEGEIAINGARVSSSCHLVEPHRRGLSMIFQDLALWPHLSAFGNVAFGLQGHGQSRAAVCATVSEALDRVALSGHRKRYPHQLSGGERQRLAIARALAGSPPYLLMDEPFSSLDPLLKRQMISLLKDLRASLGLGVLYVTHNLDEALALGDRILLMSRGRAVGALNQEQVASLTQPDLLKWYEACVAAEVYS</sequence>
<gene>
    <name evidence="10" type="ORF">THSYN_14480</name>
</gene>
<dbReference type="Gene3D" id="3.40.50.300">
    <property type="entry name" value="P-loop containing nucleotide triphosphate hydrolases"/>
    <property type="match status" value="1"/>
</dbReference>
<dbReference type="InterPro" id="IPR003439">
    <property type="entry name" value="ABC_transporter-like_ATP-bd"/>
</dbReference>
<dbReference type="InterPro" id="IPR003593">
    <property type="entry name" value="AAA+_ATPase"/>
</dbReference>
<dbReference type="GO" id="GO:0005524">
    <property type="term" value="F:ATP binding"/>
    <property type="evidence" value="ECO:0007669"/>
    <property type="project" value="UniProtKB-KW"/>
</dbReference>
<evidence type="ECO:0000313" key="11">
    <source>
        <dbReference type="Proteomes" id="UP000232638"/>
    </source>
</evidence>
<keyword evidence="6" id="KW-0408">Iron</keyword>
<evidence type="ECO:0000256" key="7">
    <source>
        <dbReference type="ARBA" id="ARBA00023065"/>
    </source>
</evidence>
<dbReference type="GO" id="GO:0015408">
    <property type="term" value="F:ABC-type ferric iron transporter activity"/>
    <property type="evidence" value="ECO:0007669"/>
    <property type="project" value="InterPro"/>
</dbReference>
<organism evidence="10 11">
    <name type="scientific">Candidatus Thiodictyon syntrophicum</name>
    <dbReference type="NCBI Taxonomy" id="1166950"/>
    <lineage>
        <taxon>Bacteria</taxon>
        <taxon>Pseudomonadati</taxon>
        <taxon>Pseudomonadota</taxon>
        <taxon>Gammaproteobacteria</taxon>
        <taxon>Chromatiales</taxon>
        <taxon>Chromatiaceae</taxon>
        <taxon>Thiodictyon</taxon>
    </lineage>
</organism>
<name>A0A2K8U9E6_9GAMM</name>
<dbReference type="KEGG" id="tsy:THSYN_14480"/>
<keyword evidence="7" id="KW-0406">Ion transport</keyword>
<proteinExistence type="predicted"/>
<dbReference type="InterPro" id="IPR017871">
    <property type="entry name" value="ABC_transporter-like_CS"/>
</dbReference>
<dbReference type="PROSITE" id="PS00211">
    <property type="entry name" value="ABC_TRANSPORTER_1"/>
    <property type="match status" value="1"/>
</dbReference>
<dbReference type="GO" id="GO:0016887">
    <property type="term" value="F:ATP hydrolysis activity"/>
    <property type="evidence" value="ECO:0007669"/>
    <property type="project" value="InterPro"/>
</dbReference>
<evidence type="ECO:0000256" key="5">
    <source>
        <dbReference type="ARBA" id="ARBA00022840"/>
    </source>
</evidence>
<dbReference type="InterPro" id="IPR027417">
    <property type="entry name" value="P-loop_NTPase"/>
</dbReference>
<keyword evidence="4" id="KW-0547">Nucleotide-binding</keyword>
<keyword evidence="5" id="KW-0067">ATP-binding</keyword>
<dbReference type="PROSITE" id="PS50893">
    <property type="entry name" value="ABC_TRANSPORTER_2"/>
    <property type="match status" value="1"/>
</dbReference>
<keyword evidence="1" id="KW-0813">Transport</keyword>
<dbReference type="InterPro" id="IPR050093">
    <property type="entry name" value="ABC_SmlMolc_Importer"/>
</dbReference>
<evidence type="ECO:0000259" key="9">
    <source>
        <dbReference type="PROSITE" id="PS50893"/>
    </source>
</evidence>
<accession>A0A2K8U9E6</accession>
<dbReference type="Pfam" id="PF00005">
    <property type="entry name" value="ABC_tran"/>
    <property type="match status" value="1"/>
</dbReference>
<evidence type="ECO:0000256" key="3">
    <source>
        <dbReference type="ARBA" id="ARBA00022496"/>
    </source>
</evidence>
<dbReference type="PANTHER" id="PTHR42781">
    <property type="entry name" value="SPERMIDINE/PUTRESCINE IMPORT ATP-BINDING PROTEIN POTA"/>
    <property type="match status" value="1"/>
</dbReference>
<dbReference type="EMBL" id="CP020370">
    <property type="protein sequence ID" value="AUB82029.1"/>
    <property type="molecule type" value="Genomic_DNA"/>
</dbReference>
<dbReference type="AlphaFoldDB" id="A0A2K8U9E6"/>
<dbReference type="InterPro" id="IPR015853">
    <property type="entry name" value="ABC_transpr_FbpC"/>
</dbReference>
<evidence type="ECO:0000256" key="6">
    <source>
        <dbReference type="ARBA" id="ARBA00023004"/>
    </source>
</evidence>
<dbReference type="SMART" id="SM00382">
    <property type="entry name" value="AAA"/>
    <property type="match status" value="1"/>
</dbReference>
<reference evidence="10 11" key="1">
    <citation type="submission" date="2017-03" db="EMBL/GenBank/DDBJ databases">
        <title>Complete genome sequence of Candidatus 'Thiodictyon syntrophicum' sp. nov. strain Cad16T, a photolithoautotroph purple sulfur bacterium isolated from an alpine meromictic lake.</title>
        <authorList>
            <person name="Luedin S.M."/>
            <person name="Pothier J.F."/>
            <person name="Danza F."/>
            <person name="Storelli N."/>
            <person name="Wittwer M."/>
            <person name="Tonolla M."/>
        </authorList>
    </citation>
    <scope>NUCLEOTIDE SEQUENCE [LARGE SCALE GENOMIC DNA]</scope>
    <source>
        <strain evidence="10 11">Cad16T</strain>
    </source>
</reference>
<keyword evidence="11" id="KW-1185">Reference proteome</keyword>
<dbReference type="CDD" id="cd03259">
    <property type="entry name" value="ABC_Carb_Solutes_like"/>
    <property type="match status" value="1"/>
</dbReference>
<evidence type="ECO:0000256" key="2">
    <source>
        <dbReference type="ARBA" id="ARBA00022475"/>
    </source>
</evidence>
<dbReference type="SUPFAM" id="SSF52540">
    <property type="entry name" value="P-loop containing nucleoside triphosphate hydrolases"/>
    <property type="match status" value="1"/>
</dbReference>
<keyword evidence="8" id="KW-0472">Membrane</keyword>
<evidence type="ECO:0000256" key="1">
    <source>
        <dbReference type="ARBA" id="ARBA00022448"/>
    </source>
</evidence>
<dbReference type="Proteomes" id="UP000232638">
    <property type="component" value="Chromosome"/>
</dbReference>
<evidence type="ECO:0000313" key="10">
    <source>
        <dbReference type="EMBL" id="AUB82029.1"/>
    </source>
</evidence>
<dbReference type="OrthoDB" id="9802264at2"/>